<dbReference type="InterPro" id="IPR036005">
    <property type="entry name" value="Creatinase/aminopeptidase-like"/>
</dbReference>
<dbReference type="AlphaFoldDB" id="A0A0S2K1S1"/>
<evidence type="ECO:0000259" key="2">
    <source>
        <dbReference type="Pfam" id="PF01321"/>
    </source>
</evidence>
<dbReference type="KEGG" id="pphe:PP2015_1744"/>
<dbReference type="GO" id="GO:0004177">
    <property type="term" value="F:aminopeptidase activity"/>
    <property type="evidence" value="ECO:0007669"/>
    <property type="project" value="UniProtKB-KW"/>
</dbReference>
<keyword evidence="4" id="KW-1185">Reference proteome</keyword>
<feature type="domain" description="Creatinase N-terminal" evidence="2">
    <location>
        <begin position="22"/>
        <end position="147"/>
    </location>
</feature>
<dbReference type="PANTHER" id="PTHR46112">
    <property type="entry name" value="AMINOPEPTIDASE"/>
    <property type="match status" value="1"/>
</dbReference>
<dbReference type="SUPFAM" id="SSF53092">
    <property type="entry name" value="Creatinase/prolidase N-terminal domain"/>
    <property type="match status" value="1"/>
</dbReference>
<evidence type="ECO:0000313" key="3">
    <source>
        <dbReference type="EMBL" id="ALO42246.1"/>
    </source>
</evidence>
<evidence type="ECO:0000313" key="4">
    <source>
        <dbReference type="Proteomes" id="UP000061457"/>
    </source>
</evidence>
<dbReference type="Pfam" id="PF00557">
    <property type="entry name" value="Peptidase_M24"/>
    <property type="match status" value="1"/>
</dbReference>
<protein>
    <submittedName>
        <fullName evidence="3">Aminopeptidase YpdF (MP-, MA-, MS-,AP-,NP-specific)</fullName>
    </submittedName>
</protein>
<dbReference type="STRING" id="161398.PP2015_1744"/>
<dbReference type="PRINTS" id="PR00599">
    <property type="entry name" value="MAPEPTIDASE"/>
</dbReference>
<dbReference type="Gene3D" id="3.90.230.10">
    <property type="entry name" value="Creatinase/methionine aminopeptidase superfamily"/>
    <property type="match status" value="1"/>
</dbReference>
<gene>
    <name evidence="3" type="ORF">PP2015_1744</name>
</gene>
<name>A0A0S2K1S1_9GAMM</name>
<accession>A0A0S2K1S1</accession>
<dbReference type="EMBL" id="CP013187">
    <property type="protein sequence ID" value="ALO42246.1"/>
    <property type="molecule type" value="Genomic_DNA"/>
</dbReference>
<keyword evidence="3" id="KW-0031">Aminopeptidase</keyword>
<dbReference type="SUPFAM" id="SSF55920">
    <property type="entry name" value="Creatinase/aminopeptidase"/>
    <property type="match status" value="1"/>
</dbReference>
<dbReference type="Gene3D" id="3.40.350.10">
    <property type="entry name" value="Creatinase/prolidase N-terminal domain"/>
    <property type="match status" value="1"/>
</dbReference>
<dbReference type="InterPro" id="IPR050659">
    <property type="entry name" value="Peptidase_M24B"/>
</dbReference>
<evidence type="ECO:0000259" key="1">
    <source>
        <dbReference type="Pfam" id="PF00557"/>
    </source>
</evidence>
<dbReference type="PATRIC" id="fig|161398.10.peg.1769"/>
<dbReference type="PANTHER" id="PTHR46112:SF3">
    <property type="entry name" value="AMINOPEPTIDASE YPDF"/>
    <property type="match status" value="1"/>
</dbReference>
<organism evidence="3 4">
    <name type="scientific">Pseudoalteromonas phenolica</name>
    <dbReference type="NCBI Taxonomy" id="161398"/>
    <lineage>
        <taxon>Bacteria</taxon>
        <taxon>Pseudomonadati</taxon>
        <taxon>Pseudomonadota</taxon>
        <taxon>Gammaproteobacteria</taxon>
        <taxon>Alteromonadales</taxon>
        <taxon>Pseudoalteromonadaceae</taxon>
        <taxon>Pseudoalteromonas</taxon>
    </lineage>
</organism>
<dbReference type="Proteomes" id="UP000061457">
    <property type="component" value="Chromosome I"/>
</dbReference>
<dbReference type="GO" id="GO:0008235">
    <property type="term" value="F:metalloexopeptidase activity"/>
    <property type="evidence" value="ECO:0007669"/>
    <property type="project" value="UniProtKB-ARBA"/>
</dbReference>
<keyword evidence="3" id="KW-0378">Hydrolase</keyword>
<dbReference type="InterPro" id="IPR001714">
    <property type="entry name" value="Pept_M24_MAP"/>
</dbReference>
<reference evidence="3 4" key="1">
    <citation type="submission" date="2015-11" db="EMBL/GenBank/DDBJ databases">
        <authorList>
            <person name="Zhang Y."/>
            <person name="Guo Z."/>
        </authorList>
    </citation>
    <scope>NUCLEOTIDE SEQUENCE [LARGE SCALE GENOMIC DNA]</scope>
    <source>
        <strain evidence="3 4">KCTC 12086</strain>
    </source>
</reference>
<dbReference type="Pfam" id="PF01321">
    <property type="entry name" value="Creatinase_N"/>
    <property type="match status" value="1"/>
</dbReference>
<dbReference type="InterPro" id="IPR029149">
    <property type="entry name" value="Creatin/AminoP/Spt16_N"/>
</dbReference>
<dbReference type="InterPro" id="IPR000587">
    <property type="entry name" value="Creatinase_N"/>
</dbReference>
<keyword evidence="3" id="KW-0645">Protease</keyword>
<sequence length="373" mass="41476">MGYVITIIGSGITQMQTRYLQRQQRLLLALQEKDVENLLVFNYENIFYLTGYSGNAAYLIVSTQGLKLITDYRYFERAKSESNGCEVICRDRDTESLGACIKRFLPYEKTGFESLAVNYGVWLSIANELASYDISPLDGCIEMLRMVKDEFEVTSIKKAAAIADLALADLLTQVSKGVTELDLATELDYKMKKLGSDGVSFDTILLFAERSALPHGKPGERKLNYGDLLLIDFGAVVNGYRSDMTRTYVYGEPNKQQQQMYDAVLASQTKSLHSLKAGVDCQQLNQISLDVLAQSGFEQYAGKGLGHGVGLALHEVPFINPVTDYRLEVGNIITIEPGVYIPDFGGIRIEDDVLITNDGFEFITHAPKSFVIN</sequence>
<proteinExistence type="predicted"/>
<feature type="domain" description="Peptidase M24" evidence="1">
    <location>
        <begin position="156"/>
        <end position="357"/>
    </location>
</feature>
<dbReference type="InterPro" id="IPR000994">
    <property type="entry name" value="Pept_M24"/>
</dbReference>